<dbReference type="PROSITE" id="PS00759">
    <property type="entry name" value="ARGE_DAPE_CPG2_2"/>
    <property type="match status" value="1"/>
</dbReference>
<evidence type="ECO:0000256" key="5">
    <source>
        <dbReference type="ARBA" id="ARBA00023049"/>
    </source>
</evidence>
<dbReference type="PANTHER" id="PTHR42994:SF2">
    <property type="entry name" value="PEPTIDASE"/>
    <property type="match status" value="1"/>
</dbReference>
<comment type="cofactor">
    <cofactor evidence="1">
        <name>Zn(2+)</name>
        <dbReference type="ChEBI" id="CHEBI:29105"/>
    </cofactor>
</comment>
<evidence type="ECO:0000256" key="1">
    <source>
        <dbReference type="ARBA" id="ARBA00001947"/>
    </source>
</evidence>
<dbReference type="PANTHER" id="PTHR42994">
    <property type="entry name" value="PEPTIDASE T"/>
    <property type="match status" value="1"/>
</dbReference>
<sequence>MKSTIEEGEVPKLYLTSHMDTVVPAINVKPIVKDDGYIYSDGTTILGADDKAGLAAMLEVLQVIKEQQIPHGQIQFVITVGEESGLIGAKELNSELLDADFGYAIDASADVGTTVVGAPTQMLISAKIFGKNGSCKYAERGC</sequence>
<proteinExistence type="predicted"/>
<dbReference type="GO" id="GO:0046872">
    <property type="term" value="F:metal ion binding"/>
    <property type="evidence" value="ECO:0007669"/>
    <property type="project" value="UniProtKB-KW"/>
</dbReference>
<dbReference type="EC" id="3.4.11.4" evidence="6"/>
<dbReference type="Gene3D" id="3.40.630.10">
    <property type="entry name" value="Zn peptidases"/>
    <property type="match status" value="1"/>
</dbReference>
<dbReference type="InterPro" id="IPR002933">
    <property type="entry name" value="Peptidase_M20"/>
</dbReference>
<protein>
    <submittedName>
        <fullName evidence="6">Tripeptidase T</fullName>
        <ecNumber evidence="6">3.4.11.4</ecNumber>
    </submittedName>
</protein>
<evidence type="ECO:0000313" key="7">
    <source>
        <dbReference type="Proteomes" id="UP000254502"/>
    </source>
</evidence>
<dbReference type="GO" id="GO:0006508">
    <property type="term" value="P:proteolysis"/>
    <property type="evidence" value="ECO:0007669"/>
    <property type="project" value="UniProtKB-KW"/>
</dbReference>
<dbReference type="AlphaFoldDB" id="A0A380E1T7"/>
<evidence type="ECO:0000256" key="3">
    <source>
        <dbReference type="ARBA" id="ARBA00022723"/>
    </source>
</evidence>
<dbReference type="Proteomes" id="UP000254502">
    <property type="component" value="Unassembled WGS sequence"/>
</dbReference>
<dbReference type="GO" id="GO:0045148">
    <property type="term" value="F:tripeptide aminopeptidase activity"/>
    <property type="evidence" value="ECO:0007669"/>
    <property type="project" value="UniProtKB-EC"/>
</dbReference>
<dbReference type="Gene3D" id="3.30.70.360">
    <property type="match status" value="1"/>
</dbReference>
<accession>A0A380E1T7</accession>
<gene>
    <name evidence="6" type="primary">pepT_2</name>
    <name evidence="6" type="ORF">NCTC5664_03423</name>
</gene>
<evidence type="ECO:0000313" key="6">
    <source>
        <dbReference type="EMBL" id="SUK94605.1"/>
    </source>
</evidence>
<reference evidence="6 7" key="1">
    <citation type="submission" date="2018-06" db="EMBL/GenBank/DDBJ databases">
        <authorList>
            <consortium name="Pathogen Informatics"/>
            <person name="Doyle S."/>
        </authorList>
    </citation>
    <scope>NUCLEOTIDE SEQUENCE [LARGE SCALE GENOMIC DNA]</scope>
    <source>
        <strain evidence="6 7">NCTC5664</strain>
    </source>
</reference>
<keyword evidence="3" id="KW-0479">Metal-binding</keyword>
<keyword evidence="2" id="KW-0645">Protease</keyword>
<dbReference type="GO" id="GO:0008237">
    <property type="term" value="F:metallopeptidase activity"/>
    <property type="evidence" value="ECO:0007669"/>
    <property type="project" value="UniProtKB-KW"/>
</dbReference>
<dbReference type="PROSITE" id="PS00758">
    <property type="entry name" value="ARGE_DAPE_CPG2_1"/>
    <property type="match status" value="1"/>
</dbReference>
<evidence type="ECO:0000256" key="4">
    <source>
        <dbReference type="ARBA" id="ARBA00022801"/>
    </source>
</evidence>
<dbReference type="SUPFAM" id="SSF53187">
    <property type="entry name" value="Zn-dependent exopeptidases"/>
    <property type="match status" value="1"/>
</dbReference>
<dbReference type="Pfam" id="PF01546">
    <property type="entry name" value="Peptidase_M20"/>
    <property type="match status" value="1"/>
</dbReference>
<name>A0A380E1T7_STAAU</name>
<keyword evidence="6" id="KW-0031">Aminopeptidase</keyword>
<dbReference type="EMBL" id="UHAQ01000004">
    <property type="protein sequence ID" value="SUK94605.1"/>
    <property type="molecule type" value="Genomic_DNA"/>
</dbReference>
<evidence type="ECO:0000256" key="2">
    <source>
        <dbReference type="ARBA" id="ARBA00022670"/>
    </source>
</evidence>
<dbReference type="InterPro" id="IPR001261">
    <property type="entry name" value="ArgE/DapE_CS"/>
</dbReference>
<keyword evidence="5" id="KW-0482">Metalloprotease</keyword>
<keyword evidence="4 6" id="KW-0378">Hydrolase</keyword>
<organism evidence="6 7">
    <name type="scientific">Staphylococcus aureus</name>
    <dbReference type="NCBI Taxonomy" id="1280"/>
    <lineage>
        <taxon>Bacteria</taxon>
        <taxon>Bacillati</taxon>
        <taxon>Bacillota</taxon>
        <taxon>Bacilli</taxon>
        <taxon>Bacillales</taxon>
        <taxon>Staphylococcaceae</taxon>
        <taxon>Staphylococcus</taxon>
    </lineage>
</organism>